<dbReference type="GO" id="GO:0016758">
    <property type="term" value="F:hexosyltransferase activity"/>
    <property type="evidence" value="ECO:0007669"/>
    <property type="project" value="InterPro"/>
</dbReference>
<dbReference type="EMBL" id="CABPSE010000008">
    <property type="protein sequence ID" value="VVE10480.1"/>
    <property type="molecule type" value="Genomic_DNA"/>
</dbReference>
<evidence type="ECO:0000256" key="7">
    <source>
        <dbReference type="ARBA" id="ARBA00024033"/>
    </source>
</evidence>
<organism evidence="10 11">
    <name type="scientific">Pandoraea communis</name>
    <dbReference type="NCBI Taxonomy" id="2508297"/>
    <lineage>
        <taxon>Bacteria</taxon>
        <taxon>Pseudomonadati</taxon>
        <taxon>Pseudomonadota</taxon>
        <taxon>Betaproteobacteria</taxon>
        <taxon>Burkholderiales</taxon>
        <taxon>Burkholderiaceae</taxon>
        <taxon>Pandoraea</taxon>
    </lineage>
</organism>
<feature type="region of interest" description="Disordered" evidence="8">
    <location>
        <begin position="409"/>
        <end position="441"/>
    </location>
</feature>
<name>A0A5E4VHU0_9BURK</name>
<evidence type="ECO:0000256" key="1">
    <source>
        <dbReference type="ARBA" id="ARBA00004651"/>
    </source>
</evidence>
<dbReference type="GO" id="GO:0005886">
    <property type="term" value="C:plasma membrane"/>
    <property type="evidence" value="ECO:0007669"/>
    <property type="project" value="UniProtKB-SubCell"/>
</dbReference>
<evidence type="ECO:0000256" key="2">
    <source>
        <dbReference type="ARBA" id="ARBA00022475"/>
    </source>
</evidence>
<sequence>MTSKPSTVVEAAPRERRHWSDDRARIRLYSGAGLLFAIAVSFAWWYQHSFLPTPKVGPVGLDFLPFWGASHFVLHGHPLDAYNIELMTRVQIAEQPWAEKLGGVMPWLYPPFVMLLLAPIALLPFTYAYTVYACVGFGLYYAALRRTAPWRDARLATVGFPGVLLVILAGQISLYVTAIAGFALVMLHKRPVWAGILTGLLFVKPHIALLFPLAFLCARQWRALAACVATVIATTALAAAVFGPDAYPTFLHATVFAQQSIVDGTAQIIRVPTFFVTARMLGAPPLVAAVIHAAVALCAVAAMIDFWRRPSPFALRAAMLVCSTTLVSPYLYDYDLTILSLVIAWYVRDGIARGWLGGEREWLVVLWLTPISGLLVVQYIGFQFMPFITLATLVLLWRRRRRLAHVPDVSDVTDTPDTPGSAIPRRRSSVTAPAPAPAPTR</sequence>
<keyword evidence="3" id="KW-0808">Transferase</keyword>
<evidence type="ECO:0000256" key="3">
    <source>
        <dbReference type="ARBA" id="ARBA00022679"/>
    </source>
</evidence>
<evidence type="ECO:0000256" key="6">
    <source>
        <dbReference type="ARBA" id="ARBA00023136"/>
    </source>
</evidence>
<protein>
    <recommendedName>
        <fullName evidence="12">DUF2029 domain-containing protein</fullName>
    </recommendedName>
</protein>
<feature type="transmembrane region" description="Helical" evidence="9">
    <location>
        <begin position="163"/>
        <end position="186"/>
    </location>
</feature>
<dbReference type="RefSeq" id="WP_150585286.1">
    <property type="nucleotide sequence ID" value="NZ_CABPSE010000008.1"/>
</dbReference>
<feature type="transmembrane region" description="Helical" evidence="9">
    <location>
        <begin position="112"/>
        <end position="142"/>
    </location>
</feature>
<reference evidence="10 11" key="1">
    <citation type="submission" date="2019-08" db="EMBL/GenBank/DDBJ databases">
        <authorList>
            <person name="Peeters C."/>
        </authorList>
    </citation>
    <scope>NUCLEOTIDE SEQUENCE [LARGE SCALE GENOMIC DNA]</scope>
    <source>
        <strain evidence="10 11">LMG 31111</strain>
    </source>
</reference>
<feature type="transmembrane region" description="Helical" evidence="9">
    <location>
        <begin position="376"/>
        <end position="397"/>
    </location>
</feature>
<feature type="compositionally biased region" description="Low complexity" evidence="8">
    <location>
        <begin position="409"/>
        <end position="419"/>
    </location>
</feature>
<feature type="transmembrane region" description="Helical" evidence="9">
    <location>
        <begin position="26"/>
        <end position="46"/>
    </location>
</feature>
<dbReference type="Proteomes" id="UP000383971">
    <property type="component" value="Unassembled WGS sequence"/>
</dbReference>
<dbReference type="InterPro" id="IPR018584">
    <property type="entry name" value="GT87"/>
</dbReference>
<keyword evidence="6 9" id="KW-0472">Membrane</keyword>
<dbReference type="AlphaFoldDB" id="A0A5E4VHU0"/>
<keyword evidence="5 9" id="KW-1133">Transmembrane helix</keyword>
<feature type="transmembrane region" description="Helical" evidence="9">
    <location>
        <begin position="286"/>
        <end position="306"/>
    </location>
</feature>
<keyword evidence="2" id="KW-1003">Cell membrane</keyword>
<accession>A0A5E4VHU0</accession>
<comment type="subcellular location">
    <subcellularLocation>
        <location evidence="1">Cell membrane</location>
        <topology evidence="1">Multi-pass membrane protein</topology>
    </subcellularLocation>
</comment>
<evidence type="ECO:0000256" key="5">
    <source>
        <dbReference type="ARBA" id="ARBA00022989"/>
    </source>
</evidence>
<evidence type="ECO:0000313" key="10">
    <source>
        <dbReference type="EMBL" id="VVE10480.1"/>
    </source>
</evidence>
<evidence type="ECO:0000256" key="9">
    <source>
        <dbReference type="SAM" id="Phobius"/>
    </source>
</evidence>
<proteinExistence type="inferred from homology"/>
<dbReference type="Pfam" id="PF09594">
    <property type="entry name" value="GT87"/>
    <property type="match status" value="1"/>
</dbReference>
<gene>
    <name evidence="10" type="ORF">PCO31111_02626</name>
</gene>
<evidence type="ECO:0000256" key="8">
    <source>
        <dbReference type="SAM" id="MobiDB-lite"/>
    </source>
</evidence>
<evidence type="ECO:0008006" key="12">
    <source>
        <dbReference type="Google" id="ProtNLM"/>
    </source>
</evidence>
<evidence type="ECO:0000256" key="4">
    <source>
        <dbReference type="ARBA" id="ARBA00022692"/>
    </source>
</evidence>
<keyword evidence="11" id="KW-1185">Reference proteome</keyword>
<keyword evidence="4 9" id="KW-0812">Transmembrane</keyword>
<comment type="similarity">
    <text evidence="7">Belongs to the glycosyltransferase 87 family.</text>
</comment>
<evidence type="ECO:0000313" key="11">
    <source>
        <dbReference type="Proteomes" id="UP000383971"/>
    </source>
</evidence>
<feature type="transmembrane region" description="Helical" evidence="9">
    <location>
        <begin position="223"/>
        <end position="242"/>
    </location>
</feature>
<feature type="transmembrane region" description="Helical" evidence="9">
    <location>
        <begin position="192"/>
        <end position="216"/>
    </location>
</feature>